<dbReference type="Pfam" id="PF05681">
    <property type="entry name" value="Fumerase"/>
    <property type="match status" value="1"/>
</dbReference>
<evidence type="ECO:0000256" key="1">
    <source>
        <dbReference type="ARBA" id="ARBA00008876"/>
    </source>
</evidence>
<dbReference type="PANTHER" id="PTHR43351">
    <property type="entry name" value="L(+)-TARTRATE DEHYDRATASE SUBUNIT BETA"/>
    <property type="match status" value="1"/>
</dbReference>
<evidence type="ECO:0000256" key="6">
    <source>
        <dbReference type="ARBA" id="ARBA00023239"/>
    </source>
</evidence>
<comment type="caution">
    <text evidence="8">The sequence shown here is derived from an EMBL/GenBank/DDBJ whole genome shotgun (WGS) entry which is preliminary data.</text>
</comment>
<evidence type="ECO:0000313" key="9">
    <source>
        <dbReference type="Proteomes" id="UP001196980"/>
    </source>
</evidence>
<evidence type="ECO:0000256" key="5">
    <source>
        <dbReference type="ARBA" id="ARBA00023014"/>
    </source>
</evidence>
<dbReference type="Proteomes" id="UP001196980">
    <property type="component" value="Unassembled WGS sequence"/>
</dbReference>
<dbReference type="RefSeq" id="WP_218252324.1">
    <property type="nucleotide sequence ID" value="NZ_JABXWD010000138.1"/>
</dbReference>
<evidence type="ECO:0000256" key="3">
    <source>
        <dbReference type="ARBA" id="ARBA00022723"/>
    </source>
</evidence>
<reference evidence="8 9" key="1">
    <citation type="journal article" date="2020" name="J Geophys Res Biogeosci">
        <title>Magnetotaxis as an Adaptation to Enable Bacterial Shuttling of Microbial Sulfur and Sulfur Cycling Across Aquatic Oxic#Anoxic Interfaces.</title>
        <authorList>
            <person name="Li J."/>
            <person name="Liu P."/>
            <person name="Wang J."/>
            <person name="Roberts A.P."/>
            <person name="Pan Y."/>
        </authorList>
    </citation>
    <scope>NUCLEOTIDE SEQUENCE [LARGE SCALE GENOMIC DNA]</scope>
    <source>
        <strain evidence="8 9">MYR-1_YQ</strain>
    </source>
</reference>
<keyword evidence="6" id="KW-0456">Lyase</keyword>
<dbReference type="NCBIfam" id="TIGR00722">
    <property type="entry name" value="ttdA_fumA_fumB"/>
    <property type="match status" value="1"/>
</dbReference>
<dbReference type="InterPro" id="IPR004646">
    <property type="entry name" value="Fe-S_hydro-lyase_TtdA-typ_cat"/>
</dbReference>
<proteinExistence type="inferred from homology"/>
<evidence type="ECO:0000313" key="8">
    <source>
        <dbReference type="EMBL" id="MBV6341695.1"/>
    </source>
</evidence>
<evidence type="ECO:0000256" key="4">
    <source>
        <dbReference type="ARBA" id="ARBA00023004"/>
    </source>
</evidence>
<dbReference type="EMBL" id="JABXWD010000138">
    <property type="protein sequence ID" value="MBV6341695.1"/>
    <property type="molecule type" value="Genomic_DNA"/>
</dbReference>
<gene>
    <name evidence="8" type="ORF">HWQ67_08860</name>
</gene>
<name>A0ABS6RZB6_9BACT</name>
<evidence type="ECO:0000256" key="2">
    <source>
        <dbReference type="ARBA" id="ARBA00022485"/>
    </source>
</evidence>
<evidence type="ECO:0000259" key="7">
    <source>
        <dbReference type="Pfam" id="PF05681"/>
    </source>
</evidence>
<keyword evidence="5" id="KW-0411">Iron-sulfur</keyword>
<keyword evidence="2" id="KW-0004">4Fe-4S</keyword>
<dbReference type="PANTHER" id="PTHR43351:SF2">
    <property type="entry name" value="L(+)-TARTRATE DEHYDRATASE SUBUNIT BETA-RELATED"/>
    <property type="match status" value="1"/>
</dbReference>
<protein>
    <submittedName>
        <fullName evidence="8">Fumarate hydratase</fullName>
    </submittedName>
</protein>
<feature type="domain" description="Fe-S hydro-lyase tartrate dehydratase alpha-type catalytic" evidence="7">
    <location>
        <begin position="8"/>
        <end position="286"/>
    </location>
</feature>
<keyword evidence="4" id="KW-0408">Iron</keyword>
<keyword evidence="3" id="KW-0479">Metal-binding</keyword>
<organism evidence="8 9">
    <name type="scientific">Candidatus Magnetobacterium casense</name>
    <dbReference type="NCBI Taxonomy" id="1455061"/>
    <lineage>
        <taxon>Bacteria</taxon>
        <taxon>Pseudomonadati</taxon>
        <taxon>Nitrospirota</taxon>
        <taxon>Thermodesulfovibrionia</taxon>
        <taxon>Thermodesulfovibrionales</taxon>
        <taxon>Candidatus Magnetobacteriaceae</taxon>
        <taxon>Candidatus Magnetobacterium</taxon>
    </lineage>
</organism>
<comment type="similarity">
    <text evidence="1">Belongs to the class-I fumarase family.</text>
</comment>
<keyword evidence="9" id="KW-1185">Reference proteome</keyword>
<accession>A0ABS6RZB6</accession>
<sequence>MLRLRDGIVELYTKVASSIPSDVEDALKQTYTSEATAGEPVPGRGSGCFSVIIDNVKNARTTRKPLCRDIGIPVFWVKIPHGLDRQQITVEIVEGSRRAVVKLLRGPADSGGSEADVAAVNPAIYFEDSDKNNLVVDLLLKNTDCQPGGELSQIEGSANFALKSAADVQVNTEDYYQKIRDIVADTVKKAKKSVCGPYTIGVGIGSEGDDVAMISKKQLLRRLNDINPATQELEKKLLEDLNAIYTTVSGSTAETTALGVKVGGSYSDPASVVVNVSICCWANRRGRLIWG</sequence>